<organism evidence="2 3">
    <name type="scientific">Arachis duranensis</name>
    <name type="common">Wild peanut</name>
    <dbReference type="NCBI Taxonomy" id="130453"/>
    <lineage>
        <taxon>Eukaryota</taxon>
        <taxon>Viridiplantae</taxon>
        <taxon>Streptophyta</taxon>
        <taxon>Embryophyta</taxon>
        <taxon>Tracheophyta</taxon>
        <taxon>Spermatophyta</taxon>
        <taxon>Magnoliopsida</taxon>
        <taxon>eudicotyledons</taxon>
        <taxon>Gunneridae</taxon>
        <taxon>Pentapetalae</taxon>
        <taxon>rosids</taxon>
        <taxon>fabids</taxon>
        <taxon>Fabales</taxon>
        <taxon>Fabaceae</taxon>
        <taxon>Papilionoideae</taxon>
        <taxon>50 kb inversion clade</taxon>
        <taxon>dalbergioids sensu lato</taxon>
        <taxon>Dalbergieae</taxon>
        <taxon>Pterocarpus clade</taxon>
        <taxon>Arachis</taxon>
    </lineage>
</organism>
<dbReference type="RefSeq" id="XP_052114218.1">
    <property type="nucleotide sequence ID" value="XM_052258258.1"/>
</dbReference>
<sequence length="141" mass="15291">MASLSSVAGRSSSLCVAHGCCVLLRSSALPIASPRSVSHRASGALSRVAAPRLHFAVWTGSATTACLVCYLLVEEAIELMPKSPTPSPVLKNLTYIYEKNISRFEEFGGSDFGEYPILKQRNESFNIQESMSVHCKIILEV</sequence>
<evidence type="ECO:0000259" key="1">
    <source>
        <dbReference type="Pfam" id="PF04765"/>
    </source>
</evidence>
<reference evidence="3" key="2">
    <citation type="submission" date="2025-08" db="UniProtKB">
        <authorList>
            <consortium name="RefSeq"/>
        </authorList>
    </citation>
    <scope>IDENTIFICATION</scope>
    <source>
        <tissue evidence="3">Whole plant</tissue>
    </source>
</reference>
<gene>
    <name evidence="3" type="primary">LOC127745491</name>
</gene>
<evidence type="ECO:0000313" key="3">
    <source>
        <dbReference type="RefSeq" id="XP_052114218.1"/>
    </source>
</evidence>
<protein>
    <submittedName>
        <fullName evidence="3">Probable hexosyltransferase MUCI70</fullName>
    </submittedName>
</protein>
<dbReference type="InterPro" id="IPR048354">
    <property type="entry name" value="TOD1_MUCI70_glycTrfase_dom"/>
</dbReference>
<dbReference type="KEGG" id="adu:127745491"/>
<dbReference type="AlphaFoldDB" id="A0A9C6TS18"/>
<name>A0A9C6TS18_ARADU</name>
<dbReference type="PANTHER" id="PTHR12956:SF38">
    <property type="entry name" value="HEXOSYLTRANSFERASE MUCI70-RELATED"/>
    <property type="match status" value="1"/>
</dbReference>
<evidence type="ECO:0000313" key="2">
    <source>
        <dbReference type="Proteomes" id="UP000515211"/>
    </source>
</evidence>
<accession>A0A9C6TS18</accession>
<proteinExistence type="predicted"/>
<dbReference type="Pfam" id="PF04765">
    <property type="entry name" value="TOD1_MUCI70"/>
    <property type="match status" value="1"/>
</dbReference>
<dbReference type="Proteomes" id="UP000515211">
    <property type="component" value="Chromosome 3"/>
</dbReference>
<dbReference type="InterPro" id="IPR006852">
    <property type="entry name" value="TOD1_MUCI70"/>
</dbReference>
<dbReference type="GeneID" id="127745491"/>
<reference evidence="2" key="1">
    <citation type="journal article" date="2016" name="Nat. Genet.">
        <title>The genome sequences of Arachis duranensis and Arachis ipaensis, the diploid ancestors of cultivated peanut.</title>
        <authorList>
            <person name="Bertioli D.J."/>
            <person name="Cannon S.B."/>
            <person name="Froenicke L."/>
            <person name="Huang G."/>
            <person name="Farmer A.D."/>
            <person name="Cannon E.K."/>
            <person name="Liu X."/>
            <person name="Gao D."/>
            <person name="Clevenger J."/>
            <person name="Dash S."/>
            <person name="Ren L."/>
            <person name="Moretzsohn M.C."/>
            <person name="Shirasawa K."/>
            <person name="Huang W."/>
            <person name="Vidigal B."/>
            <person name="Abernathy B."/>
            <person name="Chu Y."/>
            <person name="Niederhuth C.E."/>
            <person name="Umale P."/>
            <person name="Araujo A.C."/>
            <person name="Kozik A."/>
            <person name="Kim K.D."/>
            <person name="Burow M.D."/>
            <person name="Varshney R.K."/>
            <person name="Wang X."/>
            <person name="Zhang X."/>
            <person name="Barkley N."/>
            <person name="Guimaraes P.M."/>
            <person name="Isobe S."/>
            <person name="Guo B."/>
            <person name="Liao B."/>
            <person name="Stalker H.T."/>
            <person name="Schmitz R.J."/>
            <person name="Scheffler B.E."/>
            <person name="Leal-Bertioli S.C."/>
            <person name="Xun X."/>
            <person name="Jackson S.A."/>
            <person name="Michelmore R."/>
            <person name="Ozias-Akins P."/>
        </authorList>
    </citation>
    <scope>NUCLEOTIDE SEQUENCE [LARGE SCALE GENOMIC DNA]</scope>
    <source>
        <strain evidence="2">cv. V14167</strain>
    </source>
</reference>
<feature type="domain" description="TOD1/MUCI70 glycosyltransferase-like" evidence="1">
    <location>
        <begin position="93"/>
        <end position="136"/>
    </location>
</feature>
<keyword evidence="2" id="KW-1185">Reference proteome</keyword>
<dbReference type="PANTHER" id="PTHR12956">
    <property type="entry name" value="ALKALINE CERAMIDASE-RELATED"/>
    <property type="match status" value="1"/>
</dbReference>